<evidence type="ECO:0000256" key="2">
    <source>
        <dbReference type="ARBA" id="ARBA00038006"/>
    </source>
</evidence>
<comment type="caution">
    <text evidence="5">The sequence shown here is derived from an EMBL/GenBank/DDBJ whole genome shotgun (WGS) entry which is preliminary data.</text>
</comment>
<dbReference type="AlphaFoldDB" id="A0A8T0KQZ3"/>
<dbReference type="GO" id="GO:0005774">
    <property type="term" value="C:vacuolar membrane"/>
    <property type="evidence" value="ECO:0007669"/>
    <property type="project" value="TreeGrafter"/>
</dbReference>
<dbReference type="PROSITE" id="PS51774">
    <property type="entry name" value="NAB"/>
    <property type="match status" value="1"/>
</dbReference>
<feature type="region of interest" description="Disordered" evidence="3">
    <location>
        <begin position="77"/>
        <end position="98"/>
    </location>
</feature>
<dbReference type="Proteomes" id="UP000743370">
    <property type="component" value="Unassembled WGS sequence"/>
</dbReference>
<organism evidence="5 6">
    <name type="scientific">Phaseolus angularis</name>
    <name type="common">Azuki bean</name>
    <name type="synonym">Vigna angularis</name>
    <dbReference type="NCBI Taxonomy" id="3914"/>
    <lineage>
        <taxon>Eukaryota</taxon>
        <taxon>Viridiplantae</taxon>
        <taxon>Streptophyta</taxon>
        <taxon>Embryophyta</taxon>
        <taxon>Tracheophyta</taxon>
        <taxon>Spermatophyta</taxon>
        <taxon>Magnoliopsida</taxon>
        <taxon>eudicotyledons</taxon>
        <taxon>Gunneridae</taxon>
        <taxon>Pentapetalae</taxon>
        <taxon>rosids</taxon>
        <taxon>fabids</taxon>
        <taxon>Fabales</taxon>
        <taxon>Fabaceae</taxon>
        <taxon>Papilionoideae</taxon>
        <taxon>50 kb inversion clade</taxon>
        <taxon>NPAAA clade</taxon>
        <taxon>indigoferoid/millettioid clade</taxon>
        <taxon>Phaseoleae</taxon>
        <taxon>Vigna</taxon>
    </lineage>
</organism>
<evidence type="ECO:0000313" key="5">
    <source>
        <dbReference type="EMBL" id="KAG2401579.1"/>
    </source>
</evidence>
<gene>
    <name evidence="5" type="ORF">HKW66_Vig0193850</name>
</gene>
<evidence type="ECO:0000256" key="1">
    <source>
        <dbReference type="ARBA" id="ARBA00023054"/>
    </source>
</evidence>
<feature type="compositionally biased region" description="Acidic residues" evidence="3">
    <location>
        <begin position="87"/>
        <end position="98"/>
    </location>
</feature>
<protein>
    <submittedName>
        <fullName evidence="5">Protein NETWORKED</fullName>
    </submittedName>
</protein>
<keyword evidence="1" id="KW-0175">Coiled coil</keyword>
<evidence type="ECO:0000256" key="3">
    <source>
        <dbReference type="SAM" id="MobiDB-lite"/>
    </source>
</evidence>
<evidence type="ECO:0000313" key="6">
    <source>
        <dbReference type="Proteomes" id="UP000743370"/>
    </source>
</evidence>
<feature type="domain" description="NAB" evidence="4">
    <location>
        <begin position="1"/>
        <end position="73"/>
    </location>
</feature>
<dbReference type="GO" id="GO:0003779">
    <property type="term" value="F:actin binding"/>
    <property type="evidence" value="ECO:0007669"/>
    <property type="project" value="InterPro"/>
</dbReference>
<dbReference type="EMBL" id="JABFOF010000003">
    <property type="protein sequence ID" value="KAG2401579.1"/>
    <property type="molecule type" value="Genomic_DNA"/>
</dbReference>
<proteinExistence type="inferred from homology"/>
<dbReference type="PANTHER" id="PTHR32258">
    <property type="entry name" value="PROTEIN NETWORKED 4A"/>
    <property type="match status" value="1"/>
</dbReference>
<sequence length="98" mass="11761">MLVMESDFTMLFMAELNEKTKVMSKLVEEDAGSFAERAEMYYKKRPQLVSMLEDFYRTHRSLAERYDQIAGIRLEDPFSPLKHHQEEEYEEFEIDDPE</sequence>
<dbReference type="Pfam" id="PF07765">
    <property type="entry name" value="KIP1"/>
    <property type="match status" value="1"/>
</dbReference>
<reference evidence="5 6" key="1">
    <citation type="submission" date="2020-05" db="EMBL/GenBank/DDBJ databases">
        <title>Vigna angularis (adzuki bean) Var. LongXiaoDou No. 4 denovo assembly.</title>
        <authorList>
            <person name="Xiang H."/>
        </authorList>
    </citation>
    <scope>NUCLEOTIDE SEQUENCE [LARGE SCALE GENOMIC DNA]</scope>
    <source>
        <tissue evidence="5">Leaf</tissue>
    </source>
</reference>
<name>A0A8T0KQZ3_PHAAN</name>
<evidence type="ECO:0000259" key="4">
    <source>
        <dbReference type="PROSITE" id="PS51774"/>
    </source>
</evidence>
<comment type="similarity">
    <text evidence="2">Belongs to the NET family.</text>
</comment>
<dbReference type="PANTHER" id="PTHR32258:SF28">
    <property type="entry name" value="PROTEIN NETWORKED 3A-RELATED"/>
    <property type="match status" value="1"/>
</dbReference>
<accession>A0A8T0KQZ3</accession>
<dbReference type="InterPro" id="IPR051861">
    <property type="entry name" value="NET_actin-binding_domain"/>
</dbReference>
<dbReference type="InterPro" id="IPR011684">
    <property type="entry name" value="NAB"/>
</dbReference>